<name>A0A5K1IW69_9ACTN</name>
<reference evidence="2 3" key="1">
    <citation type="submission" date="2019-10" db="EMBL/GenBank/DDBJ databases">
        <authorList>
            <person name="Wolf R A."/>
        </authorList>
    </citation>
    <scope>NUCLEOTIDE SEQUENCE [LARGE SCALE GENOMIC DNA]</scope>
    <source>
        <strain evidence="2">Collinsella_intestinalis_DSM_13632</strain>
    </source>
</reference>
<dbReference type="EMBL" id="CABWIC010000007">
    <property type="protein sequence ID" value="VWL93019.1"/>
    <property type="molecule type" value="Genomic_DNA"/>
</dbReference>
<feature type="transmembrane region" description="Helical" evidence="1">
    <location>
        <begin position="160"/>
        <end position="185"/>
    </location>
</feature>
<evidence type="ECO:0000313" key="3">
    <source>
        <dbReference type="Proteomes" id="UP000405524"/>
    </source>
</evidence>
<keyword evidence="1" id="KW-1133">Transmembrane helix</keyword>
<evidence type="ECO:0000313" key="2">
    <source>
        <dbReference type="EMBL" id="VWL93019.1"/>
    </source>
</evidence>
<evidence type="ECO:0008006" key="4">
    <source>
        <dbReference type="Google" id="ProtNLM"/>
    </source>
</evidence>
<feature type="transmembrane region" description="Helical" evidence="1">
    <location>
        <begin position="266"/>
        <end position="288"/>
    </location>
</feature>
<accession>A0A5K1IW69</accession>
<feature type="transmembrane region" description="Helical" evidence="1">
    <location>
        <begin position="23"/>
        <end position="44"/>
    </location>
</feature>
<dbReference type="Proteomes" id="UP000405524">
    <property type="component" value="Unassembled WGS sequence"/>
</dbReference>
<sequence length="293" mass="31320">MLNLLRSDLYRCTRFRGLRGPLWQYLSVVLGVAILEVGLNALIISQGLGELEAISVHESLATPSVFLGWSMFGSVSVVGLASAYGMVEWIFADLNDGYVKSLVSSLAGRLSYFTEKVVFSGIWAAMMLIAGIVCHLVCMQLLLALPLGLSFTSFDGAAELALWLLGGWLAVWALTVIPLSVVLLFRKKLPAYTLTFILIMGVVPVALMFAANMGAQAAPVFEPLFSALNGIANWMPSMVIAAFKLGAGAMFDPAQTLPLIGAVPTWLWGALAGLMWTAIGGGAFLLTASRRDV</sequence>
<keyword evidence="1" id="KW-0812">Transmembrane</keyword>
<organism evidence="2 3">
    <name type="scientific">Collinsella intestinalis</name>
    <dbReference type="NCBI Taxonomy" id="147207"/>
    <lineage>
        <taxon>Bacteria</taxon>
        <taxon>Bacillati</taxon>
        <taxon>Actinomycetota</taxon>
        <taxon>Coriobacteriia</taxon>
        <taxon>Coriobacteriales</taxon>
        <taxon>Coriobacteriaceae</taxon>
        <taxon>Collinsella</taxon>
    </lineage>
</organism>
<gene>
    <name evidence="2" type="ORF">JKKLCJKK_00683</name>
</gene>
<keyword evidence="1" id="KW-0472">Membrane</keyword>
<evidence type="ECO:0000256" key="1">
    <source>
        <dbReference type="SAM" id="Phobius"/>
    </source>
</evidence>
<dbReference type="OrthoDB" id="3231220at2"/>
<dbReference type="RefSeq" id="WP_152063320.1">
    <property type="nucleotide sequence ID" value="NZ_CABWIC010000007.1"/>
</dbReference>
<dbReference type="GeneID" id="77465669"/>
<feature type="transmembrane region" description="Helical" evidence="1">
    <location>
        <begin position="65"/>
        <end position="87"/>
    </location>
</feature>
<feature type="transmembrane region" description="Helical" evidence="1">
    <location>
        <begin position="122"/>
        <end position="148"/>
    </location>
</feature>
<dbReference type="AlphaFoldDB" id="A0A5K1IW69"/>
<feature type="transmembrane region" description="Helical" evidence="1">
    <location>
        <begin position="191"/>
        <end position="212"/>
    </location>
</feature>
<proteinExistence type="predicted"/>
<protein>
    <recommendedName>
        <fullName evidence="4">ABC-2 family transporter protein</fullName>
    </recommendedName>
</protein>